<comment type="caution">
    <text evidence="4">The sequence shown here is derived from an EMBL/GenBank/DDBJ whole genome shotgun (WGS) entry which is preliminary data.</text>
</comment>
<dbReference type="Gene3D" id="2.40.160.20">
    <property type="match status" value="1"/>
</dbReference>
<proteinExistence type="predicted"/>
<feature type="chain" id="PRO_5032476769" evidence="2">
    <location>
        <begin position="20"/>
        <end position="196"/>
    </location>
</feature>
<keyword evidence="1 2" id="KW-0732">Signal</keyword>
<dbReference type="EMBL" id="DSBW01000028">
    <property type="protein sequence ID" value="HED30324.1"/>
    <property type="molecule type" value="Genomic_DNA"/>
</dbReference>
<sequence length="196" mass="21024">MLGGVVFCCVACSSFPASAGSPYAGLTFGKAYLGDSRVKGTSTDLDYDDGEGYCYAHGLEFGRFRLEGELGYQKNGFATLEQGQPPENGDLSIMSLLGNTYYSFDLEGSSVIPIISAGVGVASVELENETAGYDDGDLVMACQVGAGVGFRLTDKVTLTTMYRYFTTEDPEFSDENEDMKIDISSHNVMMGVKISF</sequence>
<dbReference type="InterPro" id="IPR027385">
    <property type="entry name" value="Beta-barrel_OMP"/>
</dbReference>
<evidence type="ECO:0000259" key="3">
    <source>
        <dbReference type="Pfam" id="PF13505"/>
    </source>
</evidence>
<dbReference type="Pfam" id="PF13505">
    <property type="entry name" value="OMP_b-brl"/>
    <property type="match status" value="1"/>
</dbReference>
<dbReference type="AlphaFoldDB" id="A0A831WUI2"/>
<organism evidence="4">
    <name type="scientific">Prosthecochloris aestuarii</name>
    <dbReference type="NCBI Taxonomy" id="1102"/>
    <lineage>
        <taxon>Bacteria</taxon>
        <taxon>Pseudomonadati</taxon>
        <taxon>Chlorobiota</taxon>
        <taxon>Chlorobiia</taxon>
        <taxon>Chlorobiales</taxon>
        <taxon>Chlorobiaceae</taxon>
        <taxon>Prosthecochloris</taxon>
    </lineage>
</organism>
<name>A0A831WUI2_PROAE</name>
<dbReference type="InterPro" id="IPR011250">
    <property type="entry name" value="OMP/PagP_B-barrel"/>
</dbReference>
<evidence type="ECO:0000256" key="1">
    <source>
        <dbReference type="ARBA" id="ARBA00022729"/>
    </source>
</evidence>
<reference evidence="4" key="1">
    <citation type="journal article" date="2020" name="mSystems">
        <title>Genome- and Community-Level Interaction Insights into Carbon Utilization and Element Cycling Functions of Hydrothermarchaeota in Hydrothermal Sediment.</title>
        <authorList>
            <person name="Zhou Z."/>
            <person name="Liu Y."/>
            <person name="Xu W."/>
            <person name="Pan J."/>
            <person name="Luo Z.H."/>
            <person name="Li M."/>
        </authorList>
    </citation>
    <scope>NUCLEOTIDE SEQUENCE [LARGE SCALE GENOMIC DNA]</scope>
    <source>
        <strain evidence="4">SpSt-1181</strain>
    </source>
</reference>
<protein>
    <submittedName>
        <fullName evidence="4">Porin family protein</fullName>
    </submittedName>
</protein>
<dbReference type="SUPFAM" id="SSF56925">
    <property type="entry name" value="OMPA-like"/>
    <property type="match status" value="1"/>
</dbReference>
<evidence type="ECO:0000256" key="2">
    <source>
        <dbReference type="SAM" id="SignalP"/>
    </source>
</evidence>
<gene>
    <name evidence="4" type="ORF">ENN50_01260</name>
</gene>
<evidence type="ECO:0000313" key="4">
    <source>
        <dbReference type="EMBL" id="HED30324.1"/>
    </source>
</evidence>
<feature type="signal peptide" evidence="2">
    <location>
        <begin position="1"/>
        <end position="19"/>
    </location>
</feature>
<dbReference type="Proteomes" id="UP000886335">
    <property type="component" value="Unassembled WGS sequence"/>
</dbReference>
<feature type="domain" description="Outer membrane protein beta-barrel" evidence="3">
    <location>
        <begin position="6"/>
        <end position="191"/>
    </location>
</feature>
<accession>A0A831WUI2</accession>